<evidence type="ECO:0000313" key="3">
    <source>
        <dbReference type="Proteomes" id="UP000694866"/>
    </source>
</evidence>
<name>A0A9R1U2B2_9HYME</name>
<sequence>MSRYYFSCLIAITLVIGSQAVSVRPDRNQDEPIKPSPIDRTQQIHEKSLISLDPTIDNSNSSKSKREHNEDDKSDVKFGNNLDQREKEIRKYSGAYGDTDKFSHCCGARFEVSGRPSESGQFTTRPSDSDRYPNRFGNRPDDRYGWQNPPGRPGGPSLSSGSLYGSQGNPPNRLSSILNPLAKQDKYGWRPPYGSSVDSDYGRPPGGIRPSLSRPGYNYGDSGAYGSSGFETSRPGIHITAGPRPGSGYGIHGTIGEQDEFPGDVGPVDTPPLMPPNIHTQKAVALKALAGVALLGAAAALATNPVLLPVGILAGRRKRAIENAFPSDDIQFLYGFLKAHVPGIDRETTSEEFWKKPTCIARLTCELQQHYLRTMKNDKSLVQKAPILKQRLEKQMQQLIKRDIFKAEDINYSLQQLRNIPNDKVRAQNSCSILDCGLYVS</sequence>
<accession>A0A9R1U2B2</accession>
<dbReference type="Proteomes" id="UP000694866">
    <property type="component" value="Unplaced"/>
</dbReference>
<evidence type="ECO:0000256" key="2">
    <source>
        <dbReference type="SAM" id="SignalP"/>
    </source>
</evidence>
<dbReference type="KEGG" id="fas:105267664"/>
<reference evidence="4" key="1">
    <citation type="submission" date="2025-08" db="UniProtKB">
        <authorList>
            <consortium name="RefSeq"/>
        </authorList>
    </citation>
    <scope>IDENTIFICATION</scope>
    <source>
        <strain evidence="4">USDA-PBARC FA_bdor</strain>
        <tissue evidence="4">Whole organism</tissue>
    </source>
</reference>
<feature type="compositionally biased region" description="Polar residues" evidence="1">
    <location>
        <begin position="167"/>
        <end position="177"/>
    </location>
</feature>
<dbReference type="OrthoDB" id="6423999at2759"/>
<feature type="region of interest" description="Disordered" evidence="1">
    <location>
        <begin position="189"/>
        <end position="215"/>
    </location>
</feature>
<feature type="region of interest" description="Disordered" evidence="1">
    <location>
        <begin position="23"/>
        <end position="82"/>
    </location>
</feature>
<dbReference type="RefSeq" id="XP_011304973.1">
    <property type="nucleotide sequence ID" value="XM_011306671.1"/>
</dbReference>
<dbReference type="AlphaFoldDB" id="A0A9R1U2B2"/>
<evidence type="ECO:0000313" key="4">
    <source>
        <dbReference type="RefSeq" id="XP_011304973.1"/>
    </source>
</evidence>
<keyword evidence="2" id="KW-0732">Signal</keyword>
<feature type="region of interest" description="Disordered" evidence="1">
    <location>
        <begin position="113"/>
        <end position="177"/>
    </location>
</feature>
<feature type="compositionally biased region" description="Basic and acidic residues" evidence="1">
    <location>
        <begin position="127"/>
        <end position="144"/>
    </location>
</feature>
<feature type="compositionally biased region" description="Basic and acidic residues" evidence="1">
    <location>
        <begin position="67"/>
        <end position="76"/>
    </location>
</feature>
<proteinExistence type="predicted"/>
<feature type="compositionally biased region" description="Low complexity" evidence="1">
    <location>
        <begin position="155"/>
        <end position="166"/>
    </location>
</feature>
<dbReference type="GeneID" id="105267664"/>
<keyword evidence="3" id="KW-1185">Reference proteome</keyword>
<protein>
    <submittedName>
        <fullName evidence="4">Uncharacterized protein isoform X1</fullName>
    </submittedName>
</protein>
<feature type="compositionally biased region" description="Polar residues" evidence="1">
    <location>
        <begin position="116"/>
        <end position="126"/>
    </location>
</feature>
<feature type="compositionally biased region" description="Basic and acidic residues" evidence="1">
    <location>
        <begin position="24"/>
        <end position="33"/>
    </location>
</feature>
<gene>
    <name evidence="4" type="primary">LOC105267664</name>
</gene>
<organism evidence="3 4">
    <name type="scientific">Fopius arisanus</name>
    <dbReference type="NCBI Taxonomy" id="64838"/>
    <lineage>
        <taxon>Eukaryota</taxon>
        <taxon>Metazoa</taxon>
        <taxon>Ecdysozoa</taxon>
        <taxon>Arthropoda</taxon>
        <taxon>Hexapoda</taxon>
        <taxon>Insecta</taxon>
        <taxon>Pterygota</taxon>
        <taxon>Neoptera</taxon>
        <taxon>Endopterygota</taxon>
        <taxon>Hymenoptera</taxon>
        <taxon>Apocrita</taxon>
        <taxon>Ichneumonoidea</taxon>
        <taxon>Braconidae</taxon>
        <taxon>Opiinae</taxon>
        <taxon>Fopius</taxon>
    </lineage>
</organism>
<feature type="chain" id="PRO_5040129181" evidence="2">
    <location>
        <begin position="21"/>
        <end position="441"/>
    </location>
</feature>
<evidence type="ECO:0000256" key="1">
    <source>
        <dbReference type="SAM" id="MobiDB-lite"/>
    </source>
</evidence>
<feature type="signal peptide" evidence="2">
    <location>
        <begin position="1"/>
        <end position="20"/>
    </location>
</feature>